<keyword evidence="3" id="KW-1185">Reference proteome</keyword>
<evidence type="ECO:0000313" key="3">
    <source>
        <dbReference type="Proteomes" id="UP000029736"/>
    </source>
</evidence>
<dbReference type="STRING" id="1524460.IX84_27920"/>
<dbReference type="InterPro" id="IPR029464">
    <property type="entry name" value="HSDR_N"/>
</dbReference>
<proteinExistence type="predicted"/>
<dbReference type="OrthoDB" id="9790377at2"/>
<evidence type="ECO:0000259" key="1">
    <source>
        <dbReference type="Pfam" id="PF13588"/>
    </source>
</evidence>
<protein>
    <recommendedName>
        <fullName evidence="1">Type I restriction enzyme R protein N-terminal domain-containing protein</fullName>
    </recommendedName>
</protein>
<accession>A0A098RZ10</accession>
<sequence>MEINIDLLRYKDQLRVKRQADKRLIFDRIRKKWLVLQPEEMVRQLILEYLLQERGYNSNRISMERGLKVNTLDRRFDLLVYDKEVKPYLLIECKAPQVKISQAVFEQVSWYNSSLQVPYLMVTNGRENYCCWMDYEAKSYRFLDAVPDPG</sequence>
<evidence type="ECO:0000313" key="2">
    <source>
        <dbReference type="EMBL" id="KGE85334.1"/>
    </source>
</evidence>
<dbReference type="AlphaFoldDB" id="A0A098RZ10"/>
<dbReference type="Pfam" id="PF13588">
    <property type="entry name" value="HSDR_N_2"/>
    <property type="match status" value="1"/>
</dbReference>
<dbReference type="Gene3D" id="3.90.1570.30">
    <property type="match status" value="1"/>
</dbReference>
<dbReference type="RefSeq" id="WP_044228402.1">
    <property type="nucleotide sequence ID" value="NZ_CAKZLC010000533.1"/>
</dbReference>
<dbReference type="EMBL" id="JPOS01000090">
    <property type="protein sequence ID" value="KGE85334.1"/>
    <property type="molecule type" value="Genomic_DNA"/>
</dbReference>
<gene>
    <name evidence="2" type="ORF">IX84_27920</name>
</gene>
<comment type="caution">
    <text evidence="2">The sequence shown here is derived from an EMBL/GenBank/DDBJ whole genome shotgun (WGS) entry which is preliminary data.</text>
</comment>
<reference evidence="2 3" key="1">
    <citation type="journal article" date="2014" name="Int. J. Syst. Evol. Microbiol.">
        <title>Phaeodactylibacter xiamenensis gen. nov., sp. nov., a member of the family Saprospiraceae isolated from the marine alga Phaeodactylum tricornutum.</title>
        <authorList>
            <person name="Chen Z.Jr."/>
            <person name="Lei X."/>
            <person name="Lai Q."/>
            <person name="Li Y."/>
            <person name="Zhang B."/>
            <person name="Zhang J."/>
            <person name="Zhang H."/>
            <person name="Yang L."/>
            <person name="Zheng W."/>
            <person name="Tian Y."/>
            <person name="Yu Z."/>
            <person name="Xu H.Jr."/>
            <person name="Zheng T."/>
        </authorList>
    </citation>
    <scope>NUCLEOTIDE SEQUENCE [LARGE SCALE GENOMIC DNA]</scope>
    <source>
        <strain evidence="2 3">KD52</strain>
    </source>
</reference>
<organism evidence="2 3">
    <name type="scientific">Phaeodactylibacter xiamenensis</name>
    <dbReference type="NCBI Taxonomy" id="1524460"/>
    <lineage>
        <taxon>Bacteria</taxon>
        <taxon>Pseudomonadati</taxon>
        <taxon>Bacteroidota</taxon>
        <taxon>Saprospiria</taxon>
        <taxon>Saprospirales</taxon>
        <taxon>Haliscomenobacteraceae</taxon>
        <taxon>Phaeodactylibacter</taxon>
    </lineage>
</organism>
<dbReference type="Proteomes" id="UP000029736">
    <property type="component" value="Unassembled WGS sequence"/>
</dbReference>
<feature type="domain" description="Type I restriction enzyme R protein N-terminal" evidence="1">
    <location>
        <begin position="38"/>
        <end position="147"/>
    </location>
</feature>
<name>A0A098RZ10_9BACT</name>